<feature type="non-terminal residue" evidence="1">
    <location>
        <position position="78"/>
    </location>
</feature>
<proteinExistence type="predicted"/>
<reference evidence="1 2" key="1">
    <citation type="submission" date="2020-06" db="EMBL/GenBank/DDBJ databases">
        <title>Transcriptomic and genomic resources for Thalictrum thalictroides and T. hernandezii: Facilitating candidate gene discovery in an emerging model plant lineage.</title>
        <authorList>
            <person name="Arias T."/>
            <person name="Riano-Pachon D.M."/>
            <person name="Di Stilio V.S."/>
        </authorList>
    </citation>
    <scope>NUCLEOTIDE SEQUENCE [LARGE SCALE GENOMIC DNA]</scope>
    <source>
        <strain evidence="2">cv. WT478/WT964</strain>
        <tissue evidence="1">Leaves</tissue>
    </source>
</reference>
<evidence type="ECO:0000313" key="1">
    <source>
        <dbReference type="EMBL" id="KAF5195734.1"/>
    </source>
</evidence>
<sequence>MMDISNSVYLEQNLTKLLEKKVVLVDLKHQVERRSEPYRKDMDGWLRNLEVFERTLEEIQSTYNEINIPGFRFSKGND</sequence>
<protein>
    <submittedName>
        <fullName evidence="1">Uncharacterized protein</fullName>
    </submittedName>
</protein>
<organism evidence="1 2">
    <name type="scientific">Thalictrum thalictroides</name>
    <name type="common">Rue-anemone</name>
    <name type="synonym">Anemone thalictroides</name>
    <dbReference type="NCBI Taxonomy" id="46969"/>
    <lineage>
        <taxon>Eukaryota</taxon>
        <taxon>Viridiplantae</taxon>
        <taxon>Streptophyta</taxon>
        <taxon>Embryophyta</taxon>
        <taxon>Tracheophyta</taxon>
        <taxon>Spermatophyta</taxon>
        <taxon>Magnoliopsida</taxon>
        <taxon>Ranunculales</taxon>
        <taxon>Ranunculaceae</taxon>
        <taxon>Thalictroideae</taxon>
        <taxon>Thalictrum</taxon>
    </lineage>
</organism>
<name>A0A7J6WE64_THATH</name>
<keyword evidence="2" id="KW-1185">Reference proteome</keyword>
<dbReference type="EMBL" id="JABWDY010016926">
    <property type="protein sequence ID" value="KAF5195734.1"/>
    <property type="molecule type" value="Genomic_DNA"/>
</dbReference>
<accession>A0A7J6WE64</accession>
<dbReference type="Proteomes" id="UP000554482">
    <property type="component" value="Unassembled WGS sequence"/>
</dbReference>
<dbReference type="AlphaFoldDB" id="A0A7J6WE64"/>
<evidence type="ECO:0000313" key="2">
    <source>
        <dbReference type="Proteomes" id="UP000554482"/>
    </source>
</evidence>
<comment type="caution">
    <text evidence="1">The sequence shown here is derived from an EMBL/GenBank/DDBJ whole genome shotgun (WGS) entry which is preliminary data.</text>
</comment>
<gene>
    <name evidence="1" type="ORF">FRX31_014679</name>
</gene>